<protein>
    <recommendedName>
        <fullName evidence="5">NADH:flavin oxidoreductase/NADH oxidase N-terminal domain-containing protein</fullName>
    </recommendedName>
</protein>
<dbReference type="SUPFAM" id="SSF51395">
    <property type="entry name" value="FMN-linked oxidoreductases"/>
    <property type="match status" value="1"/>
</dbReference>
<dbReference type="EMBL" id="LWDF02000451">
    <property type="protein sequence ID" value="KAE8246830.1"/>
    <property type="molecule type" value="Genomic_DNA"/>
</dbReference>
<reference evidence="6" key="1">
    <citation type="submission" date="2016-04" db="EMBL/GenBank/DDBJ databases">
        <authorList>
            <person name="Nguyen H.D."/>
            <person name="Samba Siva P."/>
            <person name="Cullis J."/>
            <person name="Levesque C.A."/>
            <person name="Hambleton S."/>
        </authorList>
    </citation>
    <scope>NUCLEOTIDE SEQUENCE</scope>
    <source>
        <strain evidence="6">DAOMC 236416</strain>
    </source>
</reference>
<accession>A0A177TGA2</accession>
<feature type="domain" description="NADH:flavin oxidoreductase/NADH oxidase N-terminal" evidence="5">
    <location>
        <begin position="36"/>
        <end position="376"/>
    </location>
</feature>
<name>A0A177TGA2_9BASI</name>
<dbReference type="InterPro" id="IPR001155">
    <property type="entry name" value="OxRdtase_FMN_N"/>
</dbReference>
<evidence type="ECO:0000256" key="2">
    <source>
        <dbReference type="ARBA" id="ARBA00022630"/>
    </source>
</evidence>
<dbReference type="AlphaFoldDB" id="A0A177TGA2"/>
<gene>
    <name evidence="6" type="ORF">A4X13_0g5612</name>
</gene>
<dbReference type="Pfam" id="PF00724">
    <property type="entry name" value="Oxidored_FMN"/>
    <property type="match status" value="1"/>
</dbReference>
<dbReference type="InterPro" id="IPR051799">
    <property type="entry name" value="NADH_flavin_oxidoreductase"/>
</dbReference>
<keyword evidence="3" id="KW-0288">FMN</keyword>
<sequence>MIVPTHPSSSARHESAKVDVSVLGESIKLPFSGKVAKNRFLKAAMTERQATWDQNDFVARGAVTDSLINLYENWGNGGFGIILSGNLIIDPINLEAAGNMVLNKDLMDDGRLESFKKLAAAAKSDGSLFVVQISHGGRQVAQELNPEPVSASDVKLDDRMGMSFGQPRSMSVDEIKEVITQFADTAELCYQGGADGVQLHGAHGYLIAQYLSGRTNKRTDDYGGSLENRSRIVVEAVEAIKARVPKDFSISLKLNSSEFAEGGFQPEECRQLCQKLESLGVDWIELSGGDYEDARFYNDDGEEVGKKDSTKKREAFFLKFAEDIRPALTKTRVYVTGGFRTAEGMVRAVENGSTEGIGLARPAAEEPDLPKKILSGEVLAAVKTLVDPKDFGTGNIAAGTAMRQIGEGRTPILNTSDKAHFEAFGKRVGEWFGEKGEEGKNGVISAGYPVLKLSS</sequence>
<dbReference type="GO" id="GO:0010181">
    <property type="term" value="F:FMN binding"/>
    <property type="evidence" value="ECO:0007669"/>
    <property type="project" value="InterPro"/>
</dbReference>
<keyword evidence="4" id="KW-0560">Oxidoreductase</keyword>
<reference evidence="6" key="2">
    <citation type="journal article" date="2019" name="IMA Fungus">
        <title>Genome sequencing and comparison of five Tilletia species to identify candidate genes for the detection of regulated species infecting wheat.</title>
        <authorList>
            <person name="Nguyen H.D.T."/>
            <person name="Sultana T."/>
            <person name="Kesanakurti P."/>
            <person name="Hambleton S."/>
        </authorList>
    </citation>
    <scope>NUCLEOTIDE SEQUENCE</scope>
    <source>
        <strain evidence="6">DAOMC 236416</strain>
    </source>
</reference>
<proteinExistence type="inferred from homology"/>
<evidence type="ECO:0000313" key="7">
    <source>
        <dbReference type="Proteomes" id="UP000077521"/>
    </source>
</evidence>
<keyword evidence="2" id="KW-0285">Flavoprotein</keyword>
<dbReference type="PANTHER" id="PTHR43656">
    <property type="entry name" value="BINDING OXIDOREDUCTASE, PUTATIVE (AFU_ORTHOLOGUE AFUA_2G08260)-RELATED"/>
    <property type="match status" value="1"/>
</dbReference>
<dbReference type="GO" id="GO:0016491">
    <property type="term" value="F:oxidoreductase activity"/>
    <property type="evidence" value="ECO:0007669"/>
    <property type="project" value="UniProtKB-KW"/>
</dbReference>
<evidence type="ECO:0000259" key="5">
    <source>
        <dbReference type="Pfam" id="PF00724"/>
    </source>
</evidence>
<dbReference type="Gene3D" id="3.20.20.70">
    <property type="entry name" value="Aldolase class I"/>
    <property type="match status" value="1"/>
</dbReference>
<organism evidence="6 7">
    <name type="scientific">Tilletia indica</name>
    <dbReference type="NCBI Taxonomy" id="43049"/>
    <lineage>
        <taxon>Eukaryota</taxon>
        <taxon>Fungi</taxon>
        <taxon>Dikarya</taxon>
        <taxon>Basidiomycota</taxon>
        <taxon>Ustilaginomycotina</taxon>
        <taxon>Exobasidiomycetes</taxon>
        <taxon>Tilletiales</taxon>
        <taxon>Tilletiaceae</taxon>
        <taxon>Tilletia</taxon>
    </lineage>
</organism>
<evidence type="ECO:0000256" key="3">
    <source>
        <dbReference type="ARBA" id="ARBA00022643"/>
    </source>
</evidence>
<dbReference type="CDD" id="cd04733">
    <property type="entry name" value="OYE_like_2_FMN"/>
    <property type="match status" value="1"/>
</dbReference>
<keyword evidence="7" id="KW-1185">Reference proteome</keyword>
<dbReference type="PANTHER" id="PTHR43656:SF5">
    <property type="entry name" value="NADH:FLAVIN OXIDOREDUCTASE_NADH OXIDASE N-TERMINAL DOMAIN-CONTAINING PROTEIN"/>
    <property type="match status" value="1"/>
</dbReference>
<dbReference type="InterPro" id="IPR013785">
    <property type="entry name" value="Aldolase_TIM"/>
</dbReference>
<evidence type="ECO:0000313" key="6">
    <source>
        <dbReference type="EMBL" id="KAE8246830.1"/>
    </source>
</evidence>
<evidence type="ECO:0000256" key="1">
    <source>
        <dbReference type="ARBA" id="ARBA00005979"/>
    </source>
</evidence>
<comment type="caution">
    <text evidence="6">The sequence shown here is derived from an EMBL/GenBank/DDBJ whole genome shotgun (WGS) entry which is preliminary data.</text>
</comment>
<dbReference type="Proteomes" id="UP000077521">
    <property type="component" value="Unassembled WGS sequence"/>
</dbReference>
<evidence type="ECO:0000256" key="4">
    <source>
        <dbReference type="ARBA" id="ARBA00023002"/>
    </source>
</evidence>
<comment type="similarity">
    <text evidence="1">Belongs to the NADH:flavin oxidoreductase/NADH oxidase family.</text>
</comment>